<dbReference type="OrthoDB" id="7791141at2759"/>
<dbReference type="EMBL" id="JADBJN010000002">
    <property type="protein sequence ID" value="KAG5678174.1"/>
    <property type="molecule type" value="Genomic_DNA"/>
</dbReference>
<evidence type="ECO:0000313" key="1">
    <source>
        <dbReference type="EMBL" id="KAG5678174.1"/>
    </source>
</evidence>
<evidence type="ECO:0000313" key="2">
    <source>
        <dbReference type="Proteomes" id="UP001107558"/>
    </source>
</evidence>
<name>A0A9J6C950_POLVA</name>
<evidence type="ECO:0008006" key="3">
    <source>
        <dbReference type="Google" id="ProtNLM"/>
    </source>
</evidence>
<dbReference type="Proteomes" id="UP001107558">
    <property type="component" value="Chromosome 2"/>
</dbReference>
<reference evidence="1" key="1">
    <citation type="submission" date="2021-03" db="EMBL/GenBank/DDBJ databases">
        <title>Chromosome level genome of the anhydrobiotic midge Polypedilum vanderplanki.</title>
        <authorList>
            <person name="Yoshida Y."/>
            <person name="Kikawada T."/>
            <person name="Gusev O."/>
        </authorList>
    </citation>
    <scope>NUCLEOTIDE SEQUENCE</scope>
    <source>
        <strain evidence="1">NIAS01</strain>
        <tissue evidence="1">Whole body or cell culture</tissue>
    </source>
</reference>
<dbReference type="PANTHER" id="PTHR33053:SF9">
    <property type="entry name" value="AGAP000105-PA"/>
    <property type="match status" value="1"/>
</dbReference>
<comment type="caution">
    <text evidence="1">The sequence shown here is derived from an EMBL/GenBank/DDBJ whole genome shotgun (WGS) entry which is preliminary data.</text>
</comment>
<protein>
    <recommendedName>
        <fullName evidence="3">Transposase domain-containing protein</fullName>
    </recommendedName>
</protein>
<gene>
    <name evidence="1" type="ORF">PVAND_007867</name>
</gene>
<proteinExistence type="predicted"/>
<dbReference type="PANTHER" id="PTHR33053">
    <property type="entry name" value="PROTEIN, PUTATIVE-RELATED"/>
    <property type="match status" value="1"/>
</dbReference>
<keyword evidence="2" id="KW-1185">Reference proteome</keyword>
<dbReference type="AlphaFoldDB" id="A0A9J6C950"/>
<accession>A0A9J6C950</accession>
<sequence length="612" mass="71497">MKHRKLLTDLSRKGIQKRFNLKSAKNIKVTILNNEIKEIELNVEKDSFEKISFESDIVNLPTSENKEVLSDDNEFEKIKNLIKINEDPSVSEYVKKELHKITCAFNLSRTGLNAILKLFSPFFQHLPKDYRSVLSTPRTTIQKQIAEGNYVHFGFEDNIKKVIRSLNDEQRLKLNNQLKVDIFVDGVSFFKVSLKPSYWIILGRIACFKNTIFPIGLYNGRKKPVDFDNFLSDVLNELKKLKESHLIVDFSECLITRIRFLLDTPARADVCGIAHHSAKFSCPKCTIEGEFDQNRLIFDEFNNERRTDNSFRERQNELFHKRDCAIESILEIDMIKSFPLCFLHKGNELRIFLLKIGPIVLKRNVPPEMYNNFLLLSAAFNLLCDKKLCIEKNKLANNLILAFLEDADGIYGRSFYTPMVHQLSHMADEVLINNQPCDDFSTFEFESYLTPIRKLLHTSNEPLSQIHRRIQEYLNSPKISDTLLNKNNIIYKKKIDDFSEIESVTIQNFKLDSCSTRDRFILTKNKKVCVILKIYKDGPFPKFLCRELKQIGEFFDNPIKATKLNFFWCKCAYNDKKKIVLFKEIDRKLIAMTLENEMFFAPFQSFDHDGNQ</sequence>
<organism evidence="1 2">
    <name type="scientific">Polypedilum vanderplanki</name>
    <name type="common">Sleeping chironomid midge</name>
    <dbReference type="NCBI Taxonomy" id="319348"/>
    <lineage>
        <taxon>Eukaryota</taxon>
        <taxon>Metazoa</taxon>
        <taxon>Ecdysozoa</taxon>
        <taxon>Arthropoda</taxon>
        <taxon>Hexapoda</taxon>
        <taxon>Insecta</taxon>
        <taxon>Pterygota</taxon>
        <taxon>Neoptera</taxon>
        <taxon>Endopterygota</taxon>
        <taxon>Diptera</taxon>
        <taxon>Nematocera</taxon>
        <taxon>Chironomoidea</taxon>
        <taxon>Chironomidae</taxon>
        <taxon>Chironominae</taxon>
        <taxon>Polypedilum</taxon>
        <taxon>Polypedilum</taxon>
    </lineage>
</organism>